<accession>A0A9D1JZB6</accession>
<evidence type="ECO:0000313" key="3">
    <source>
        <dbReference type="Proteomes" id="UP000824002"/>
    </source>
</evidence>
<organism evidence="2 3">
    <name type="scientific">Candidatus Merdivicinus excrementipullorum</name>
    <dbReference type="NCBI Taxonomy" id="2840867"/>
    <lineage>
        <taxon>Bacteria</taxon>
        <taxon>Bacillati</taxon>
        <taxon>Bacillota</taxon>
        <taxon>Clostridia</taxon>
        <taxon>Eubacteriales</taxon>
        <taxon>Oscillospiraceae</taxon>
        <taxon>Oscillospiraceae incertae sedis</taxon>
        <taxon>Candidatus Merdivicinus</taxon>
    </lineage>
</organism>
<dbReference type="InterPro" id="IPR037523">
    <property type="entry name" value="VOC_core"/>
</dbReference>
<dbReference type="InterPro" id="IPR004360">
    <property type="entry name" value="Glyas_Fos-R_dOase_dom"/>
</dbReference>
<dbReference type="InterPro" id="IPR029068">
    <property type="entry name" value="Glyas_Bleomycin-R_OHBP_Dase"/>
</dbReference>
<dbReference type="Proteomes" id="UP000824002">
    <property type="component" value="Unassembled WGS sequence"/>
</dbReference>
<dbReference type="Pfam" id="PF00903">
    <property type="entry name" value="Glyoxalase"/>
    <property type="match status" value="1"/>
</dbReference>
<dbReference type="Gene3D" id="3.10.180.10">
    <property type="entry name" value="2,3-Dihydroxybiphenyl 1,2-Dioxygenase, domain 1"/>
    <property type="match status" value="1"/>
</dbReference>
<sequence>MENTVIKGAGFHHLALYASDFDKTMDFYLKGLGCGYVRGWGEGKGRVAMIDFGGGNLLEVFAKGSSAEQQNARFIHLAIATTDPDGAYEAALKAGAKPVDPPKDVAIQAEEPMPVRIAFVKGPDDEILEFFCDKSHS</sequence>
<reference evidence="2" key="1">
    <citation type="submission" date="2020-10" db="EMBL/GenBank/DDBJ databases">
        <authorList>
            <person name="Gilroy R."/>
        </authorList>
    </citation>
    <scope>NUCLEOTIDE SEQUENCE</scope>
    <source>
        <strain evidence="2">CHK199-13235</strain>
    </source>
</reference>
<dbReference type="PROSITE" id="PS51819">
    <property type="entry name" value="VOC"/>
    <property type="match status" value="1"/>
</dbReference>
<dbReference type="AlphaFoldDB" id="A0A9D1JZB6"/>
<dbReference type="CDD" id="cd06587">
    <property type="entry name" value="VOC"/>
    <property type="match status" value="1"/>
</dbReference>
<gene>
    <name evidence="2" type="ORF">IAB51_04650</name>
</gene>
<feature type="domain" description="VOC" evidence="1">
    <location>
        <begin position="10"/>
        <end position="133"/>
    </location>
</feature>
<comment type="caution">
    <text evidence="2">The sequence shown here is derived from an EMBL/GenBank/DDBJ whole genome shotgun (WGS) entry which is preliminary data.</text>
</comment>
<evidence type="ECO:0000313" key="2">
    <source>
        <dbReference type="EMBL" id="HIS76085.1"/>
    </source>
</evidence>
<dbReference type="SUPFAM" id="SSF54593">
    <property type="entry name" value="Glyoxalase/Bleomycin resistance protein/Dihydroxybiphenyl dioxygenase"/>
    <property type="match status" value="1"/>
</dbReference>
<proteinExistence type="predicted"/>
<dbReference type="EMBL" id="DVJP01000031">
    <property type="protein sequence ID" value="HIS76085.1"/>
    <property type="molecule type" value="Genomic_DNA"/>
</dbReference>
<evidence type="ECO:0000259" key="1">
    <source>
        <dbReference type="PROSITE" id="PS51819"/>
    </source>
</evidence>
<reference evidence="2" key="2">
    <citation type="journal article" date="2021" name="PeerJ">
        <title>Extensive microbial diversity within the chicken gut microbiome revealed by metagenomics and culture.</title>
        <authorList>
            <person name="Gilroy R."/>
            <person name="Ravi A."/>
            <person name="Getino M."/>
            <person name="Pursley I."/>
            <person name="Horton D.L."/>
            <person name="Alikhan N.F."/>
            <person name="Baker D."/>
            <person name="Gharbi K."/>
            <person name="Hall N."/>
            <person name="Watson M."/>
            <person name="Adriaenssens E.M."/>
            <person name="Foster-Nyarko E."/>
            <person name="Jarju S."/>
            <person name="Secka A."/>
            <person name="Antonio M."/>
            <person name="Oren A."/>
            <person name="Chaudhuri R.R."/>
            <person name="La Ragione R."/>
            <person name="Hildebrand F."/>
            <person name="Pallen M.J."/>
        </authorList>
    </citation>
    <scope>NUCLEOTIDE SEQUENCE</scope>
    <source>
        <strain evidence="2">CHK199-13235</strain>
    </source>
</reference>
<protein>
    <submittedName>
        <fullName evidence="2">VOC family protein</fullName>
    </submittedName>
</protein>
<name>A0A9D1JZB6_9FIRM</name>